<organism evidence="4 5">
    <name type="scientific">Penicillium brasilianum</name>
    <dbReference type="NCBI Taxonomy" id="104259"/>
    <lineage>
        <taxon>Eukaryota</taxon>
        <taxon>Fungi</taxon>
        <taxon>Dikarya</taxon>
        <taxon>Ascomycota</taxon>
        <taxon>Pezizomycotina</taxon>
        <taxon>Eurotiomycetes</taxon>
        <taxon>Eurotiomycetidae</taxon>
        <taxon>Eurotiales</taxon>
        <taxon>Aspergillaceae</taxon>
        <taxon>Penicillium</taxon>
    </lineage>
</organism>
<dbReference type="PANTHER" id="PTHR15837:SF0">
    <property type="entry name" value="RAN GUANINE NUCLEOTIDE RELEASE FACTOR"/>
    <property type="match status" value="1"/>
</dbReference>
<evidence type="ECO:0000256" key="2">
    <source>
        <dbReference type="ARBA" id="ARBA00022448"/>
    </source>
</evidence>
<evidence type="ECO:0000256" key="1">
    <source>
        <dbReference type="ARBA" id="ARBA00010307"/>
    </source>
</evidence>
<dbReference type="PANTHER" id="PTHR15837">
    <property type="entry name" value="RAN GUANINE NUCLEOTIDE RELEASE FACTOR"/>
    <property type="match status" value="1"/>
</dbReference>
<dbReference type="Gene3D" id="3.40.1000.10">
    <property type="entry name" value="Mog1/PsbP, alpha/beta/alpha sandwich"/>
    <property type="match status" value="1"/>
</dbReference>
<accession>A0A0F7VD39</accession>
<name>A0A0F7VD39_PENBI</name>
<dbReference type="GO" id="GO:0005634">
    <property type="term" value="C:nucleus"/>
    <property type="evidence" value="ECO:0007669"/>
    <property type="project" value="TreeGrafter"/>
</dbReference>
<protein>
    <recommendedName>
        <fullName evidence="6">Ran-interacting protein Mog1</fullName>
    </recommendedName>
</protein>
<reference evidence="5" key="1">
    <citation type="journal article" date="2015" name="Genome Announc.">
        <title>Draft genome sequence of the fungus Penicillium brasilianum MG11.</title>
        <authorList>
            <person name="Horn F."/>
            <person name="Linde J."/>
            <person name="Mattern D.J."/>
            <person name="Walther G."/>
            <person name="Guthke R."/>
            <person name="Brakhage A.A."/>
            <person name="Valiante V."/>
        </authorList>
    </citation>
    <scope>NUCLEOTIDE SEQUENCE [LARGE SCALE GENOMIC DNA]</scope>
    <source>
        <strain evidence="5">MG11</strain>
    </source>
</reference>
<dbReference type="GO" id="GO:0005085">
    <property type="term" value="F:guanyl-nucleotide exchange factor activity"/>
    <property type="evidence" value="ECO:0007669"/>
    <property type="project" value="TreeGrafter"/>
</dbReference>
<gene>
    <name evidence="4" type="ORF">PMG11_04569</name>
</gene>
<evidence type="ECO:0000313" key="5">
    <source>
        <dbReference type="Proteomes" id="UP000042958"/>
    </source>
</evidence>
<dbReference type="Proteomes" id="UP000042958">
    <property type="component" value="Unassembled WGS sequence"/>
</dbReference>
<dbReference type="EMBL" id="CDHK01000004">
    <property type="protein sequence ID" value="CEO59918.1"/>
    <property type="molecule type" value="Genomic_DNA"/>
</dbReference>
<dbReference type="GO" id="GO:0006606">
    <property type="term" value="P:protein import into nucleus"/>
    <property type="evidence" value="ECO:0007669"/>
    <property type="project" value="TreeGrafter"/>
</dbReference>
<dbReference type="InterPro" id="IPR016123">
    <property type="entry name" value="Mog1/PsbP_a/b/a-sand"/>
</dbReference>
<keyword evidence="3" id="KW-0653">Protein transport</keyword>
<dbReference type="InterPro" id="IPR007681">
    <property type="entry name" value="Mog1"/>
</dbReference>
<keyword evidence="2" id="KW-0813">Transport</keyword>
<dbReference type="OrthoDB" id="20772at2759"/>
<proteinExistence type="inferred from homology"/>
<evidence type="ECO:0000313" key="4">
    <source>
        <dbReference type="EMBL" id="CEO59918.1"/>
    </source>
</evidence>
<sequence length="248" mass="26481">MPQVTEQDFFGGAIRGVVPQGWIDGSDLREIPDHQELFLSPNTLSNYIIEINQRVSQQDALTTFTTFSHQHLTLTAGSGTAASASTETVDQAAALHHLNDLCDEGDVMQIVVPPTRVEPTRLGASAPPGSSVSAYRGVVQFLSTSRRRGGRVHAPANGATESVTDAAVAGAGLDGTSGAPPVSKVTCHYLMVRLEAQETDLLAFFNVPHEEFDKNGDARGLSREEAVAEETVGALAGQLEIRDWDLFV</sequence>
<dbReference type="Pfam" id="PF04603">
    <property type="entry name" value="Mog1"/>
    <property type="match status" value="1"/>
</dbReference>
<dbReference type="GO" id="GO:0031267">
    <property type="term" value="F:small GTPase binding"/>
    <property type="evidence" value="ECO:0007669"/>
    <property type="project" value="TreeGrafter"/>
</dbReference>
<comment type="similarity">
    <text evidence="1">Belongs to the MOG1 family.</text>
</comment>
<keyword evidence="5" id="KW-1185">Reference proteome</keyword>
<dbReference type="SUPFAM" id="SSF55724">
    <property type="entry name" value="Mog1p/PsbP-like"/>
    <property type="match status" value="1"/>
</dbReference>
<evidence type="ECO:0008006" key="6">
    <source>
        <dbReference type="Google" id="ProtNLM"/>
    </source>
</evidence>
<dbReference type="STRING" id="104259.A0A0F7VD39"/>
<dbReference type="AlphaFoldDB" id="A0A0F7VD39"/>
<evidence type="ECO:0000256" key="3">
    <source>
        <dbReference type="ARBA" id="ARBA00022927"/>
    </source>
</evidence>